<accession>A0AAP5H0T1</accession>
<name>A0AAP5H0T1_PAEAM</name>
<proteinExistence type="predicted"/>
<evidence type="ECO:0008006" key="3">
    <source>
        <dbReference type="Google" id="ProtNLM"/>
    </source>
</evidence>
<evidence type="ECO:0000313" key="1">
    <source>
        <dbReference type="EMBL" id="MDR6722668.1"/>
    </source>
</evidence>
<organism evidence="1 2">
    <name type="scientific">Paenibacillus amylolyticus</name>
    <dbReference type="NCBI Taxonomy" id="1451"/>
    <lineage>
        <taxon>Bacteria</taxon>
        <taxon>Bacillati</taxon>
        <taxon>Bacillota</taxon>
        <taxon>Bacilli</taxon>
        <taxon>Bacillales</taxon>
        <taxon>Paenibacillaceae</taxon>
        <taxon>Paenibacillus</taxon>
    </lineage>
</organism>
<dbReference type="Pfam" id="PF08819">
    <property type="entry name" value="DUF1802"/>
    <property type="match status" value="1"/>
</dbReference>
<dbReference type="RefSeq" id="WP_145047919.1">
    <property type="nucleotide sequence ID" value="NZ_JAVDTR010000002.1"/>
</dbReference>
<dbReference type="PIRSF" id="PIRSF018957">
    <property type="entry name" value="UCP018957"/>
    <property type="match status" value="1"/>
</dbReference>
<dbReference type="InterPro" id="IPR008307">
    <property type="entry name" value="UCP018957"/>
</dbReference>
<dbReference type="Proteomes" id="UP001254832">
    <property type="component" value="Unassembled WGS sequence"/>
</dbReference>
<reference evidence="1" key="1">
    <citation type="submission" date="2023-07" db="EMBL/GenBank/DDBJ databases">
        <title>Sorghum-associated microbial communities from plants grown in Nebraska, USA.</title>
        <authorList>
            <person name="Schachtman D."/>
        </authorList>
    </citation>
    <scope>NUCLEOTIDE SEQUENCE</scope>
    <source>
        <strain evidence="1">BE80</strain>
    </source>
</reference>
<protein>
    <recommendedName>
        <fullName evidence="3">DUF1802 family protein</fullName>
    </recommendedName>
</protein>
<dbReference type="InterPro" id="IPR014923">
    <property type="entry name" value="DUF1802"/>
</dbReference>
<gene>
    <name evidence="1" type="ORF">J2W91_001116</name>
</gene>
<dbReference type="AlphaFoldDB" id="A0AAP5H0T1"/>
<dbReference type="EMBL" id="JAVDTR010000002">
    <property type="protein sequence ID" value="MDR6722668.1"/>
    <property type="molecule type" value="Genomic_DNA"/>
</dbReference>
<evidence type="ECO:0000313" key="2">
    <source>
        <dbReference type="Proteomes" id="UP001254832"/>
    </source>
</evidence>
<comment type="caution">
    <text evidence="1">The sequence shown here is derived from an EMBL/GenBank/DDBJ whole genome shotgun (WGS) entry which is preliminary data.</text>
</comment>
<sequence length="193" mass="22537">MIGNNIPALKEWASTIKALEQGRQIMVMRKGGIVEETRHFELKSPAFVLYPTYEHQRKELIKSSDHPYVEESLAEWVPEASTIRITSYAEVVQDVEIRDQETLDKLLDLHMWTADFAEDRLKWKRKDPLHVLLLRVYRLNEPMEIPILSEYNGCRSWISIPNGSLPSEMTPVMDVADFDEQVRKVNELLKNEE</sequence>